<comment type="caution">
    <text evidence="2">The sequence shown here is derived from an EMBL/GenBank/DDBJ whole genome shotgun (WGS) entry which is preliminary data.</text>
</comment>
<keyword evidence="1" id="KW-0472">Membrane</keyword>
<evidence type="ECO:0000256" key="1">
    <source>
        <dbReference type="SAM" id="Phobius"/>
    </source>
</evidence>
<gene>
    <name evidence="2" type="ORF">CWATWH0003_4050</name>
</gene>
<name>G5J9D4_CROWT</name>
<reference evidence="2 3" key="1">
    <citation type="journal article" date="2011" name="Front. Microbiol.">
        <title>Two Strains of Crocosphaera watsonii with Highly Conserved Genomes are Distinguished by Strain-Specific Features.</title>
        <authorList>
            <person name="Bench S.R."/>
            <person name="Ilikchyan I.N."/>
            <person name="Tripp H.J."/>
            <person name="Zehr J.P."/>
        </authorList>
    </citation>
    <scope>NUCLEOTIDE SEQUENCE [LARGE SCALE GENOMIC DNA]</scope>
    <source>
        <strain evidence="2 3">WH 0003</strain>
    </source>
</reference>
<dbReference type="AlphaFoldDB" id="G5J9D4"/>
<evidence type="ECO:0000313" key="2">
    <source>
        <dbReference type="EMBL" id="EHJ11203.1"/>
    </source>
</evidence>
<proteinExistence type="predicted"/>
<feature type="transmembrane region" description="Helical" evidence="1">
    <location>
        <begin position="12"/>
        <end position="36"/>
    </location>
</feature>
<keyword evidence="1" id="KW-1133">Transmembrane helix</keyword>
<dbReference type="EMBL" id="AESD01000617">
    <property type="protein sequence ID" value="EHJ11203.1"/>
    <property type="molecule type" value="Genomic_DNA"/>
</dbReference>
<protein>
    <submittedName>
        <fullName evidence="2">Uncharacterized protein</fullName>
    </submittedName>
</protein>
<keyword evidence="1" id="KW-0812">Transmembrane</keyword>
<evidence type="ECO:0000313" key="3">
    <source>
        <dbReference type="Proteomes" id="UP000003477"/>
    </source>
</evidence>
<sequence length="37" mass="4455">MFANIPERQMNILRWIATLIFYSLLSLCRKLGILLFR</sequence>
<accession>G5J9D4</accession>
<dbReference type="Proteomes" id="UP000003477">
    <property type="component" value="Unassembled WGS sequence"/>
</dbReference>
<organism evidence="2 3">
    <name type="scientific">Crocosphaera watsonii WH 0003</name>
    <dbReference type="NCBI Taxonomy" id="423471"/>
    <lineage>
        <taxon>Bacteria</taxon>
        <taxon>Bacillati</taxon>
        <taxon>Cyanobacteriota</taxon>
        <taxon>Cyanophyceae</taxon>
        <taxon>Oscillatoriophycideae</taxon>
        <taxon>Chroococcales</taxon>
        <taxon>Aphanothecaceae</taxon>
        <taxon>Crocosphaera</taxon>
    </lineage>
</organism>